<reference evidence="2" key="1">
    <citation type="submission" date="2021-02" db="EMBL/GenBank/DDBJ databases">
        <authorList>
            <person name="Nowell W R."/>
        </authorList>
    </citation>
    <scope>NUCLEOTIDE SEQUENCE</scope>
</reference>
<proteinExistence type="predicted"/>
<protein>
    <submittedName>
        <fullName evidence="2">Uncharacterized protein</fullName>
    </submittedName>
</protein>
<accession>A0A816C276</accession>
<dbReference type="Proteomes" id="UP000663828">
    <property type="component" value="Unassembled WGS sequence"/>
</dbReference>
<feature type="chain" id="PRO_5032380497" evidence="1">
    <location>
        <begin position="17"/>
        <end position="60"/>
    </location>
</feature>
<evidence type="ECO:0000256" key="1">
    <source>
        <dbReference type="SAM" id="SignalP"/>
    </source>
</evidence>
<sequence>MIRILIYFVLFFNAQGQTNIPIGWFVDEKSTNNEAANTFIQALTAATNLTEGFLWPKGQY</sequence>
<comment type="caution">
    <text evidence="2">The sequence shown here is derived from an EMBL/GenBank/DDBJ whole genome shotgun (WGS) entry which is preliminary data.</text>
</comment>
<dbReference type="AlphaFoldDB" id="A0A816C276"/>
<organism evidence="2 3">
    <name type="scientific">Adineta ricciae</name>
    <name type="common">Rotifer</name>
    <dbReference type="NCBI Taxonomy" id="249248"/>
    <lineage>
        <taxon>Eukaryota</taxon>
        <taxon>Metazoa</taxon>
        <taxon>Spiralia</taxon>
        <taxon>Gnathifera</taxon>
        <taxon>Rotifera</taxon>
        <taxon>Eurotatoria</taxon>
        <taxon>Bdelloidea</taxon>
        <taxon>Adinetida</taxon>
        <taxon>Adinetidae</taxon>
        <taxon>Adineta</taxon>
    </lineage>
</organism>
<name>A0A816C276_ADIRI</name>
<feature type="non-terminal residue" evidence="2">
    <location>
        <position position="1"/>
    </location>
</feature>
<keyword evidence="3" id="KW-1185">Reference proteome</keyword>
<evidence type="ECO:0000313" key="2">
    <source>
        <dbReference type="EMBL" id="CAF1615893.1"/>
    </source>
</evidence>
<keyword evidence="1" id="KW-0732">Signal</keyword>
<feature type="signal peptide" evidence="1">
    <location>
        <begin position="1"/>
        <end position="16"/>
    </location>
</feature>
<evidence type="ECO:0000313" key="3">
    <source>
        <dbReference type="Proteomes" id="UP000663828"/>
    </source>
</evidence>
<dbReference type="EMBL" id="CAJNOR010007368">
    <property type="protein sequence ID" value="CAF1615893.1"/>
    <property type="molecule type" value="Genomic_DNA"/>
</dbReference>
<gene>
    <name evidence="2" type="ORF">XAT740_LOCUS49550</name>
</gene>